<dbReference type="PROSITE" id="PS50217">
    <property type="entry name" value="BZIP"/>
    <property type="match status" value="1"/>
</dbReference>
<dbReference type="GeneID" id="100213735"/>
<evidence type="ECO:0000256" key="4">
    <source>
        <dbReference type="ARBA" id="ARBA00023163"/>
    </source>
</evidence>
<dbReference type="PANTHER" id="PTHR46004:SF3">
    <property type="entry name" value="CYCLIC AMP RESPONSE ELEMENT-BINDING PROTEIN A"/>
    <property type="match status" value="1"/>
</dbReference>
<accession>A0ABM4DDQ6</accession>
<dbReference type="InterPro" id="IPR046347">
    <property type="entry name" value="bZIP_sf"/>
</dbReference>
<reference evidence="10" key="1">
    <citation type="submission" date="2025-08" db="UniProtKB">
        <authorList>
            <consortium name="RefSeq"/>
        </authorList>
    </citation>
    <scope>IDENTIFICATION</scope>
</reference>
<comment type="subcellular location">
    <subcellularLocation>
        <location evidence="1">Nucleus</location>
    </subcellularLocation>
</comment>
<keyword evidence="6" id="KW-0175">Coiled coil</keyword>
<dbReference type="SMART" id="SM00338">
    <property type="entry name" value="BRLZ"/>
    <property type="match status" value="1"/>
</dbReference>
<dbReference type="Proteomes" id="UP001652625">
    <property type="component" value="Chromosome 13"/>
</dbReference>
<keyword evidence="9" id="KW-1185">Reference proteome</keyword>
<evidence type="ECO:0000313" key="10">
    <source>
        <dbReference type="RefSeq" id="XP_065672542.1"/>
    </source>
</evidence>
<gene>
    <name evidence="10" type="primary">LOC100213735</name>
</gene>
<dbReference type="RefSeq" id="XP_065672542.1">
    <property type="nucleotide sequence ID" value="XM_065816470.1"/>
</dbReference>
<feature type="region of interest" description="Disordered" evidence="7">
    <location>
        <begin position="44"/>
        <end position="68"/>
    </location>
</feature>
<dbReference type="PROSITE" id="PS00036">
    <property type="entry name" value="BZIP_BASIC"/>
    <property type="match status" value="1"/>
</dbReference>
<dbReference type="Pfam" id="PF00170">
    <property type="entry name" value="bZIP_1"/>
    <property type="match status" value="1"/>
</dbReference>
<protein>
    <submittedName>
        <fullName evidence="10">Cyclic AMP response element-binding protein A isoform X2</fullName>
    </submittedName>
</protein>
<name>A0ABM4DDQ6_HYDVU</name>
<keyword evidence="2" id="KW-0805">Transcription regulation</keyword>
<feature type="domain" description="BZIP" evidence="8">
    <location>
        <begin position="330"/>
        <end position="393"/>
    </location>
</feature>
<dbReference type="CDD" id="cd14689">
    <property type="entry name" value="bZIP_CREB3"/>
    <property type="match status" value="1"/>
</dbReference>
<evidence type="ECO:0000256" key="7">
    <source>
        <dbReference type="SAM" id="MobiDB-lite"/>
    </source>
</evidence>
<feature type="compositionally biased region" description="Polar residues" evidence="7">
    <location>
        <begin position="47"/>
        <end position="68"/>
    </location>
</feature>
<evidence type="ECO:0000256" key="2">
    <source>
        <dbReference type="ARBA" id="ARBA00023015"/>
    </source>
</evidence>
<evidence type="ECO:0000313" key="9">
    <source>
        <dbReference type="Proteomes" id="UP001652625"/>
    </source>
</evidence>
<keyword evidence="3" id="KW-0238">DNA-binding</keyword>
<sequence>MLSDASFDYFDNLLEDYLSEKPDMKSFSIGQSVFPLIHVHSEDDFSDSGQGSPGSSASTRLSNSPDPISNWESNIERSIWGSILDDLPDEILSTEIDNHLNNLQNALIHENDIVLENVINSLDDESCLLTMCTKEILNNIETDQNYEVSNTESHEKISPTSNDFNLSISNESDEVEKSVQLLPLLQNFLQNSNIKVGKNVFFIQKNQVATSTPSASHHSDIAIQQVNISTPTVFSQKSSLQNLIGLSKNSTLNDKRDEILTSVSKIKNVKQRSNIEDHNYVNDVARDAIGTNSEKQGSILKLTDEEKRLLELENVVLPENFGLTKDEEKILKKVRRKIKNKQSAMESRRRRKDYIDSLEQRVKNCTDINLTLKKKVDSLTDENKSLLKQLKELQKFFSTSVQQSHNTKKGTCLAVLALTFGLLFLPFNSMPGNILKSSTEAPNQANVFRSRTLLHLKKQKDYEAFENDAVLPHSDIYNRTYLTSDFKVFSEEMRNKIEQLLTEDSGSNLLKTTLDVYMNSIKLSRDWELKKLDPINVLEFHQDDVSY</sequence>
<keyword evidence="5" id="KW-0539">Nucleus</keyword>
<evidence type="ECO:0000256" key="6">
    <source>
        <dbReference type="SAM" id="Coils"/>
    </source>
</evidence>
<dbReference type="Gene3D" id="1.20.5.170">
    <property type="match status" value="1"/>
</dbReference>
<organism evidence="9 10">
    <name type="scientific">Hydra vulgaris</name>
    <name type="common">Hydra</name>
    <name type="synonym">Hydra attenuata</name>
    <dbReference type="NCBI Taxonomy" id="6087"/>
    <lineage>
        <taxon>Eukaryota</taxon>
        <taxon>Metazoa</taxon>
        <taxon>Cnidaria</taxon>
        <taxon>Hydrozoa</taxon>
        <taxon>Hydroidolina</taxon>
        <taxon>Anthoathecata</taxon>
        <taxon>Aplanulata</taxon>
        <taxon>Hydridae</taxon>
        <taxon>Hydra</taxon>
    </lineage>
</organism>
<proteinExistence type="predicted"/>
<dbReference type="PANTHER" id="PTHR46004">
    <property type="entry name" value="CYCLIC AMP RESPONSE ELEMENT-BINDING PROTEIN A"/>
    <property type="match status" value="1"/>
</dbReference>
<dbReference type="InterPro" id="IPR004827">
    <property type="entry name" value="bZIP"/>
</dbReference>
<evidence type="ECO:0000256" key="1">
    <source>
        <dbReference type="ARBA" id="ARBA00004123"/>
    </source>
</evidence>
<feature type="coiled-coil region" evidence="6">
    <location>
        <begin position="331"/>
        <end position="396"/>
    </location>
</feature>
<evidence type="ECO:0000256" key="5">
    <source>
        <dbReference type="ARBA" id="ARBA00023242"/>
    </source>
</evidence>
<evidence type="ECO:0000256" key="3">
    <source>
        <dbReference type="ARBA" id="ARBA00023125"/>
    </source>
</evidence>
<keyword evidence="4" id="KW-0804">Transcription</keyword>
<evidence type="ECO:0000259" key="8">
    <source>
        <dbReference type="PROSITE" id="PS50217"/>
    </source>
</evidence>
<dbReference type="SUPFAM" id="SSF57959">
    <property type="entry name" value="Leucine zipper domain"/>
    <property type="match status" value="1"/>
</dbReference>